<dbReference type="PROSITE" id="PS00518">
    <property type="entry name" value="ZF_RING_1"/>
    <property type="match status" value="1"/>
</dbReference>
<sequence length="340" mass="38730">MAECLSDDENGAAEGSVFGVELTCGVCMELYREPVRLPCEHSFCGACIEQVFATVEVGEDYRCPVCRETYPSRPVMSKHLVLVRLVEAYSKMMKDKRCYTQPEKAGDFHDATEGPLGARGCRLHHEEVVTHLCFEEWELLCPLCVSSDCHKGHTAKPLMEITKDWKKMLPDIVEGLEETHAKLSVQILQYTELEEKAKGEISEAKEKTKDQIDCLIEFLQNEKERLMIDMQHVGNSHLDSIHGLQAQTTHKLEDCKNTIGSFQEASRVQDEFTFVKDMMDFMQRMETLVISPDDEIVHPTLNFNGIHLPSVLANWIIEDAEEDSDDDDDEDSYSLQNIFD</sequence>
<dbReference type="InterPro" id="IPR013083">
    <property type="entry name" value="Znf_RING/FYVE/PHD"/>
</dbReference>
<protein>
    <recommendedName>
        <fullName evidence="11">RING-type domain-containing protein</fullName>
    </recommendedName>
</protein>
<accession>A0A401Q0Y6</accession>
<feature type="region of interest" description="Disordered" evidence="6">
    <location>
        <begin position="321"/>
        <end position="340"/>
    </location>
</feature>
<keyword evidence="3" id="KW-0862">Zinc</keyword>
<dbReference type="Gene3D" id="3.30.160.60">
    <property type="entry name" value="Classic Zinc Finger"/>
    <property type="match status" value="1"/>
</dbReference>
<evidence type="ECO:0000256" key="3">
    <source>
        <dbReference type="ARBA" id="ARBA00022833"/>
    </source>
</evidence>
<organism evidence="9 10">
    <name type="scientific">Scyliorhinus torazame</name>
    <name type="common">Cloudy catshark</name>
    <name type="synonym">Catulus torazame</name>
    <dbReference type="NCBI Taxonomy" id="75743"/>
    <lineage>
        <taxon>Eukaryota</taxon>
        <taxon>Metazoa</taxon>
        <taxon>Chordata</taxon>
        <taxon>Craniata</taxon>
        <taxon>Vertebrata</taxon>
        <taxon>Chondrichthyes</taxon>
        <taxon>Elasmobranchii</taxon>
        <taxon>Galeomorphii</taxon>
        <taxon>Galeoidea</taxon>
        <taxon>Carcharhiniformes</taxon>
        <taxon>Scyliorhinidae</taxon>
        <taxon>Scyliorhinus</taxon>
    </lineage>
</organism>
<evidence type="ECO:0000313" key="9">
    <source>
        <dbReference type="EMBL" id="GCB79067.1"/>
    </source>
</evidence>
<feature type="domain" description="RING-type" evidence="7">
    <location>
        <begin position="24"/>
        <end position="67"/>
    </location>
</feature>
<reference evidence="9 10" key="1">
    <citation type="journal article" date="2018" name="Nat. Ecol. Evol.">
        <title>Shark genomes provide insights into elasmobranch evolution and the origin of vertebrates.</title>
        <authorList>
            <person name="Hara Y"/>
            <person name="Yamaguchi K"/>
            <person name="Onimaru K"/>
            <person name="Kadota M"/>
            <person name="Koyanagi M"/>
            <person name="Keeley SD"/>
            <person name="Tatsumi K"/>
            <person name="Tanaka K"/>
            <person name="Motone F"/>
            <person name="Kageyama Y"/>
            <person name="Nozu R"/>
            <person name="Adachi N"/>
            <person name="Nishimura O"/>
            <person name="Nakagawa R"/>
            <person name="Tanegashima C"/>
            <person name="Kiyatake I"/>
            <person name="Matsumoto R"/>
            <person name="Murakumo K"/>
            <person name="Nishida K"/>
            <person name="Terakita A"/>
            <person name="Kuratani S"/>
            <person name="Sato K"/>
            <person name="Hyodo S Kuraku.S."/>
        </authorList>
    </citation>
    <scope>NUCLEOTIDE SEQUENCE [LARGE SCALE GENOMIC DNA]</scope>
</reference>
<dbReference type="Gene3D" id="3.30.40.10">
    <property type="entry name" value="Zinc/RING finger domain, C3HC4 (zinc finger)"/>
    <property type="match status" value="1"/>
</dbReference>
<feature type="compositionally biased region" description="Acidic residues" evidence="6">
    <location>
        <begin position="321"/>
        <end position="332"/>
    </location>
</feature>
<dbReference type="Pfam" id="PF15227">
    <property type="entry name" value="zf-C3HC4_4"/>
    <property type="match status" value="1"/>
</dbReference>
<dbReference type="OrthoDB" id="6105938at2759"/>
<dbReference type="PROSITE" id="PS50119">
    <property type="entry name" value="ZF_BBOX"/>
    <property type="match status" value="1"/>
</dbReference>
<dbReference type="SUPFAM" id="SSF57850">
    <property type="entry name" value="RING/U-box"/>
    <property type="match status" value="1"/>
</dbReference>
<dbReference type="GO" id="GO:0008270">
    <property type="term" value="F:zinc ion binding"/>
    <property type="evidence" value="ECO:0007669"/>
    <property type="project" value="UniProtKB-KW"/>
</dbReference>
<evidence type="ECO:0008006" key="11">
    <source>
        <dbReference type="Google" id="ProtNLM"/>
    </source>
</evidence>
<dbReference type="PANTHER" id="PTHR24103">
    <property type="entry name" value="E3 UBIQUITIN-PROTEIN LIGASE TRIM"/>
    <property type="match status" value="1"/>
</dbReference>
<dbReference type="SMART" id="SM00184">
    <property type="entry name" value="RING"/>
    <property type="match status" value="1"/>
</dbReference>
<dbReference type="EMBL" id="BFAA01017220">
    <property type="protein sequence ID" value="GCB79067.1"/>
    <property type="molecule type" value="Genomic_DNA"/>
</dbReference>
<keyword evidence="2 4" id="KW-0863">Zinc-finger</keyword>
<comment type="caution">
    <text evidence="9">The sequence shown here is derived from an EMBL/GenBank/DDBJ whole genome shotgun (WGS) entry which is preliminary data.</text>
</comment>
<evidence type="ECO:0000313" key="10">
    <source>
        <dbReference type="Proteomes" id="UP000288216"/>
    </source>
</evidence>
<dbReference type="InterPro" id="IPR050143">
    <property type="entry name" value="TRIM/RBCC"/>
</dbReference>
<dbReference type="PROSITE" id="PS50089">
    <property type="entry name" value="ZF_RING_2"/>
    <property type="match status" value="1"/>
</dbReference>
<evidence type="ECO:0000256" key="1">
    <source>
        <dbReference type="ARBA" id="ARBA00022723"/>
    </source>
</evidence>
<dbReference type="InterPro" id="IPR000315">
    <property type="entry name" value="Znf_B-box"/>
</dbReference>
<feature type="coiled-coil region" evidence="5">
    <location>
        <begin position="187"/>
        <end position="229"/>
    </location>
</feature>
<name>A0A401Q0Y6_SCYTO</name>
<keyword evidence="10" id="KW-1185">Reference proteome</keyword>
<dbReference type="InterPro" id="IPR017907">
    <property type="entry name" value="Znf_RING_CS"/>
</dbReference>
<evidence type="ECO:0000256" key="2">
    <source>
        <dbReference type="ARBA" id="ARBA00022771"/>
    </source>
</evidence>
<proteinExistence type="predicted"/>
<dbReference type="SUPFAM" id="SSF57845">
    <property type="entry name" value="B-box zinc-binding domain"/>
    <property type="match status" value="1"/>
</dbReference>
<keyword evidence="1" id="KW-0479">Metal-binding</keyword>
<keyword evidence="5" id="KW-0175">Coiled coil</keyword>
<dbReference type="Proteomes" id="UP000288216">
    <property type="component" value="Unassembled WGS sequence"/>
</dbReference>
<dbReference type="STRING" id="75743.A0A401Q0Y6"/>
<evidence type="ECO:0000259" key="8">
    <source>
        <dbReference type="PROSITE" id="PS50119"/>
    </source>
</evidence>
<evidence type="ECO:0000256" key="6">
    <source>
        <dbReference type="SAM" id="MobiDB-lite"/>
    </source>
</evidence>
<evidence type="ECO:0000259" key="7">
    <source>
        <dbReference type="PROSITE" id="PS50089"/>
    </source>
</evidence>
<evidence type="ECO:0000256" key="4">
    <source>
        <dbReference type="PROSITE-ProRule" id="PRU00024"/>
    </source>
</evidence>
<evidence type="ECO:0000256" key="5">
    <source>
        <dbReference type="SAM" id="Coils"/>
    </source>
</evidence>
<gene>
    <name evidence="9" type="ORF">scyTo_0020746</name>
</gene>
<dbReference type="AlphaFoldDB" id="A0A401Q0Y6"/>
<feature type="domain" description="B box-type" evidence="8">
    <location>
        <begin position="121"/>
        <end position="158"/>
    </location>
</feature>
<dbReference type="InterPro" id="IPR001841">
    <property type="entry name" value="Znf_RING"/>
</dbReference>